<dbReference type="EMBL" id="CP000760">
    <property type="protein sequence ID" value="ABS17228.1"/>
    <property type="molecule type" value="Genomic_DNA"/>
</dbReference>
<dbReference type="AlphaFoldDB" id="A6X7M4"/>
<gene>
    <name evidence="1" type="ordered locus">Oant_4541</name>
</gene>
<keyword evidence="2" id="KW-1185">Reference proteome</keyword>
<name>A6X7M4_BRUA4</name>
<dbReference type="RefSeq" id="WP_011982871.1">
    <property type="nucleotide sequence ID" value="NC_009669.1"/>
</dbReference>
<sequence length="113" mass="12641">MANEITNFIQFDSEDLDTASGKGRISTLTDDIDIEVVPFNSENQDAPTHRVFAKSPRGFNIEVGGIWKKAKADGEGFKRNLSIRRLNYNANLGRFGGQDDPSLQAVLEWEPRN</sequence>
<evidence type="ECO:0000313" key="1">
    <source>
        <dbReference type="EMBL" id="ABS17228.1"/>
    </source>
</evidence>
<dbReference type="KEGG" id="oan:Oant_4541"/>
<dbReference type="InterPro" id="IPR007948">
    <property type="entry name" value="DUF736"/>
</dbReference>
<accession>A6X7M4</accession>
<reference evidence="1 2" key="1">
    <citation type="journal article" date="2011" name="J. Bacteriol.">
        <title>Genome of Ochrobactrum anthropi ATCC 49188 T, a versatile opportunistic pathogen and symbiont of several eukaryotic hosts.</title>
        <authorList>
            <person name="Chain P.S."/>
            <person name="Lang D.M."/>
            <person name="Comerci D.J."/>
            <person name="Malfatti S.A."/>
            <person name="Vergez L.M."/>
            <person name="Shin M."/>
            <person name="Ugalde R.A."/>
            <person name="Garcia E."/>
            <person name="Tolmasky M.E."/>
        </authorList>
    </citation>
    <scope>NUCLEOTIDE SEQUENCE [LARGE SCALE GENOMIC DNA]</scope>
    <source>
        <strain evidence="2">ATCC 49188 / DSM 6882 / CCUG 24695 / JCM 21032 / LMG 3331 / NBRC 15819 / NCTC 12168 / Alc 37</strain>
    </source>
</reference>
<organism evidence="1 2">
    <name type="scientific">Brucella anthropi (strain ATCC 49188 / DSM 6882 / CCUG 24695 / JCM 21032 / LMG 3331 / NBRC 15819 / NCTC 12168 / Alc 37)</name>
    <name type="common">Ochrobactrum anthropi</name>
    <dbReference type="NCBI Taxonomy" id="439375"/>
    <lineage>
        <taxon>Bacteria</taxon>
        <taxon>Pseudomonadati</taxon>
        <taxon>Pseudomonadota</taxon>
        <taxon>Alphaproteobacteria</taxon>
        <taxon>Hyphomicrobiales</taxon>
        <taxon>Brucellaceae</taxon>
        <taxon>Brucella/Ochrobactrum group</taxon>
        <taxon>Brucella</taxon>
    </lineage>
</organism>
<protein>
    <recommendedName>
        <fullName evidence="3">DUF736 domain-containing protein</fullName>
    </recommendedName>
</protein>
<dbReference type="HOGENOM" id="CLU_2169160_0_0_5"/>
<dbReference type="Pfam" id="PF05284">
    <property type="entry name" value="DUF736"/>
    <property type="match status" value="1"/>
</dbReference>
<keyword evidence="1" id="KW-0614">Plasmid</keyword>
<dbReference type="PATRIC" id="fig|439375.7.peg.4711"/>
<evidence type="ECO:0008006" key="3">
    <source>
        <dbReference type="Google" id="ProtNLM"/>
    </source>
</evidence>
<geneLocation type="plasmid" evidence="1 2">
    <name>pOANT01</name>
</geneLocation>
<dbReference type="Proteomes" id="UP000002301">
    <property type="component" value="Plasmid pOANT01"/>
</dbReference>
<evidence type="ECO:0000313" key="2">
    <source>
        <dbReference type="Proteomes" id="UP000002301"/>
    </source>
</evidence>
<proteinExistence type="predicted"/>